<name>A0A9P7K6N4_9AGAR</name>
<protein>
    <submittedName>
        <fullName evidence="2">Uncharacterized protein</fullName>
    </submittedName>
</protein>
<feature type="compositionally biased region" description="Polar residues" evidence="1">
    <location>
        <begin position="1"/>
        <end position="13"/>
    </location>
</feature>
<gene>
    <name evidence="2" type="ORF">H0H81_001867</name>
</gene>
<evidence type="ECO:0000313" key="2">
    <source>
        <dbReference type="EMBL" id="KAG5638100.1"/>
    </source>
</evidence>
<organism evidence="2 3">
    <name type="scientific">Sphagnurus paluster</name>
    <dbReference type="NCBI Taxonomy" id="117069"/>
    <lineage>
        <taxon>Eukaryota</taxon>
        <taxon>Fungi</taxon>
        <taxon>Dikarya</taxon>
        <taxon>Basidiomycota</taxon>
        <taxon>Agaricomycotina</taxon>
        <taxon>Agaricomycetes</taxon>
        <taxon>Agaricomycetidae</taxon>
        <taxon>Agaricales</taxon>
        <taxon>Tricholomatineae</taxon>
        <taxon>Lyophyllaceae</taxon>
        <taxon>Sphagnurus</taxon>
    </lineage>
</organism>
<proteinExistence type="predicted"/>
<dbReference type="Proteomes" id="UP000717328">
    <property type="component" value="Unassembled WGS sequence"/>
</dbReference>
<feature type="compositionally biased region" description="Acidic residues" evidence="1">
    <location>
        <begin position="53"/>
        <end position="74"/>
    </location>
</feature>
<reference evidence="2" key="2">
    <citation type="submission" date="2021-10" db="EMBL/GenBank/DDBJ databases">
        <title>Phylogenomics reveals ancestral predisposition of the termite-cultivated fungus Termitomyces towards a domesticated lifestyle.</title>
        <authorList>
            <person name="Auxier B."/>
            <person name="Grum-Grzhimaylo A."/>
            <person name="Cardenas M.E."/>
            <person name="Lodge J.D."/>
            <person name="Laessoe T."/>
            <person name="Pedersen O."/>
            <person name="Smith M.E."/>
            <person name="Kuyper T.W."/>
            <person name="Franco-Molano E.A."/>
            <person name="Baroni T.J."/>
            <person name="Aanen D.K."/>
        </authorList>
    </citation>
    <scope>NUCLEOTIDE SEQUENCE</scope>
    <source>
        <strain evidence="2">D49</strain>
    </source>
</reference>
<keyword evidence="3" id="KW-1185">Reference proteome</keyword>
<accession>A0A9P7K6N4</accession>
<dbReference type="AlphaFoldDB" id="A0A9P7K6N4"/>
<sequence>MEQDSSPFTQNSFDPMAVDTASDDADSLGPMIADPMGDIFGDYDMDGYFGESSDSEMDGESDDSRDDDDDEIEAFEAAAEELTIGLEPIRPSLPPGIEQDVIE</sequence>
<feature type="region of interest" description="Disordered" evidence="1">
    <location>
        <begin position="1"/>
        <end position="103"/>
    </location>
</feature>
<evidence type="ECO:0000256" key="1">
    <source>
        <dbReference type="SAM" id="MobiDB-lite"/>
    </source>
</evidence>
<evidence type="ECO:0000313" key="3">
    <source>
        <dbReference type="Proteomes" id="UP000717328"/>
    </source>
</evidence>
<reference evidence="2" key="1">
    <citation type="submission" date="2021-02" db="EMBL/GenBank/DDBJ databases">
        <authorList>
            <person name="Nieuwenhuis M."/>
            <person name="Van De Peppel L.J.J."/>
        </authorList>
    </citation>
    <scope>NUCLEOTIDE SEQUENCE</scope>
    <source>
        <strain evidence="2">D49</strain>
    </source>
</reference>
<comment type="caution">
    <text evidence="2">The sequence shown here is derived from an EMBL/GenBank/DDBJ whole genome shotgun (WGS) entry which is preliminary data.</text>
</comment>
<dbReference type="EMBL" id="JABCKI010005782">
    <property type="protein sequence ID" value="KAG5638100.1"/>
    <property type="molecule type" value="Genomic_DNA"/>
</dbReference>